<sequence length="331" mass="36462">MSTTSLIALASLAAPILAAYQTKWNFNSTNFWDGANVAQPGFQFINAPDTSFTQGFAQYVGIDEALSSGLAKYNSGKVHLGVDATNKYSTSSTGRKSVRLQSYGYFDNGLLVADFAHVPVAGCGMWPAFWVYQGEDQTAYSEIDILENVNVHTANTHSFYTSEQCTINVQTGSLVPEKSTNCHWTANGPSSQGCSFNAPEGTFNQPFNDQYKVIALQVESDRIRIWHFKKTEVPADLSSASPNPDAWTKTPTVHITPKSCNFAQAFRHFRIIINITFCGSWAGDDFVNTNYAGQCKAQTGSNDCKSWVANNPGDFVNTFFEFNSIKLFQRT</sequence>
<keyword evidence="1" id="KW-0732">Signal</keyword>
<dbReference type="PANTHER" id="PTHR10963:SF24">
    <property type="entry name" value="GLYCOSIDASE C21B10.07-RELATED"/>
    <property type="match status" value="1"/>
</dbReference>
<accession>A0ABR3QHR7</accession>
<keyword evidence="4" id="KW-1185">Reference proteome</keyword>
<feature type="signal peptide" evidence="1">
    <location>
        <begin position="1"/>
        <end position="18"/>
    </location>
</feature>
<dbReference type="Pfam" id="PF26113">
    <property type="entry name" value="GH16_XgeA"/>
    <property type="match status" value="1"/>
</dbReference>
<feature type="chain" id="PRO_5047247507" description="GH16 domain-containing protein" evidence="1">
    <location>
        <begin position="19"/>
        <end position="331"/>
    </location>
</feature>
<proteinExistence type="predicted"/>
<dbReference type="Gene3D" id="2.60.120.200">
    <property type="match status" value="1"/>
</dbReference>
<name>A0ABR3QHR7_9PLEO</name>
<dbReference type="InterPro" id="IPR000757">
    <property type="entry name" value="Beta-glucanase-like"/>
</dbReference>
<dbReference type="EMBL" id="JAKJXO020000023">
    <property type="protein sequence ID" value="KAL1591691.1"/>
    <property type="molecule type" value="Genomic_DNA"/>
</dbReference>
<dbReference type="InterPro" id="IPR050546">
    <property type="entry name" value="Glycosyl_Hydrlase_16"/>
</dbReference>
<dbReference type="SUPFAM" id="SSF49899">
    <property type="entry name" value="Concanavalin A-like lectins/glucanases"/>
    <property type="match status" value="1"/>
</dbReference>
<feature type="domain" description="GH16" evidence="2">
    <location>
        <begin position="20"/>
        <end position="303"/>
    </location>
</feature>
<comment type="caution">
    <text evidence="3">The sequence shown here is derived from an EMBL/GenBank/DDBJ whole genome shotgun (WGS) entry which is preliminary data.</text>
</comment>
<evidence type="ECO:0000313" key="3">
    <source>
        <dbReference type="EMBL" id="KAL1591691.1"/>
    </source>
</evidence>
<dbReference type="Proteomes" id="UP001521785">
    <property type="component" value="Unassembled WGS sequence"/>
</dbReference>
<dbReference type="PANTHER" id="PTHR10963">
    <property type="entry name" value="GLYCOSYL HYDROLASE-RELATED"/>
    <property type="match status" value="1"/>
</dbReference>
<reference evidence="3 4" key="1">
    <citation type="submission" date="2024-02" db="EMBL/GenBank/DDBJ databases">
        <title>De novo assembly and annotation of 12 fungi associated with fruit tree decline syndrome in Ontario, Canada.</title>
        <authorList>
            <person name="Sulman M."/>
            <person name="Ellouze W."/>
            <person name="Ilyukhin E."/>
        </authorList>
    </citation>
    <scope>NUCLEOTIDE SEQUENCE [LARGE SCALE GENOMIC DNA]</scope>
    <source>
        <strain evidence="3 4">M42-189</strain>
    </source>
</reference>
<evidence type="ECO:0000256" key="1">
    <source>
        <dbReference type="SAM" id="SignalP"/>
    </source>
</evidence>
<dbReference type="InterPro" id="IPR013320">
    <property type="entry name" value="ConA-like_dom_sf"/>
</dbReference>
<organism evidence="3 4">
    <name type="scientific">Paraconiothyrium brasiliense</name>
    <dbReference type="NCBI Taxonomy" id="300254"/>
    <lineage>
        <taxon>Eukaryota</taxon>
        <taxon>Fungi</taxon>
        <taxon>Dikarya</taxon>
        <taxon>Ascomycota</taxon>
        <taxon>Pezizomycotina</taxon>
        <taxon>Dothideomycetes</taxon>
        <taxon>Pleosporomycetidae</taxon>
        <taxon>Pleosporales</taxon>
        <taxon>Massarineae</taxon>
        <taxon>Didymosphaeriaceae</taxon>
        <taxon>Paraconiothyrium</taxon>
    </lineage>
</organism>
<evidence type="ECO:0000259" key="2">
    <source>
        <dbReference type="PROSITE" id="PS51762"/>
    </source>
</evidence>
<dbReference type="PROSITE" id="PS51762">
    <property type="entry name" value="GH16_2"/>
    <property type="match status" value="1"/>
</dbReference>
<gene>
    <name evidence="3" type="ORF">SLS60_011690</name>
</gene>
<evidence type="ECO:0000313" key="4">
    <source>
        <dbReference type="Proteomes" id="UP001521785"/>
    </source>
</evidence>
<protein>
    <recommendedName>
        <fullName evidence="2">GH16 domain-containing protein</fullName>
    </recommendedName>
</protein>